<evidence type="ECO:0000313" key="3">
    <source>
        <dbReference type="Proteomes" id="UP000332933"/>
    </source>
</evidence>
<evidence type="ECO:0000313" key="2">
    <source>
        <dbReference type="EMBL" id="VFT95383.1"/>
    </source>
</evidence>
<dbReference type="EMBL" id="VJMH01006402">
    <property type="protein sequence ID" value="KAF0689933.1"/>
    <property type="molecule type" value="Genomic_DNA"/>
</dbReference>
<evidence type="ECO:0000313" key="1">
    <source>
        <dbReference type="EMBL" id="KAF0689933.1"/>
    </source>
</evidence>
<name>A0A485LB95_9STRA</name>
<dbReference type="Proteomes" id="UP000332933">
    <property type="component" value="Unassembled WGS sequence"/>
</dbReference>
<gene>
    <name evidence="2" type="primary">Aste57867_18648</name>
    <name evidence="1" type="ORF">As57867_018586</name>
    <name evidence="2" type="ORF">ASTE57867_18648</name>
</gene>
<keyword evidence="3" id="KW-1185">Reference proteome</keyword>
<organism evidence="2 3">
    <name type="scientific">Aphanomyces stellatus</name>
    <dbReference type="NCBI Taxonomy" id="120398"/>
    <lineage>
        <taxon>Eukaryota</taxon>
        <taxon>Sar</taxon>
        <taxon>Stramenopiles</taxon>
        <taxon>Oomycota</taxon>
        <taxon>Saprolegniomycetes</taxon>
        <taxon>Saprolegniales</taxon>
        <taxon>Verrucalvaceae</taxon>
        <taxon>Aphanomyces</taxon>
    </lineage>
</organism>
<sequence length="123" mass="13774">MVLYSVAGCVEHNDYTICERLLDIMVTALPDITAEKEPCLHDLWQDRALEIAQLNGFACVGGEATRVPQVLVWRHGRLIAHRSEEFALYVLQQYALELDLGQEQVEAYTKANTATARLVPSST</sequence>
<accession>A0A485LB95</accession>
<dbReference type="EMBL" id="CAADRA010006423">
    <property type="protein sequence ID" value="VFT95383.1"/>
    <property type="molecule type" value="Genomic_DNA"/>
</dbReference>
<dbReference type="AlphaFoldDB" id="A0A485LB95"/>
<reference evidence="2 3" key="1">
    <citation type="submission" date="2019-03" db="EMBL/GenBank/DDBJ databases">
        <authorList>
            <person name="Gaulin E."/>
            <person name="Dumas B."/>
        </authorList>
    </citation>
    <scope>NUCLEOTIDE SEQUENCE [LARGE SCALE GENOMIC DNA]</scope>
    <source>
        <strain evidence="2">CBS 568.67</strain>
    </source>
</reference>
<proteinExistence type="predicted"/>
<dbReference type="OrthoDB" id="59979at2759"/>
<protein>
    <submittedName>
        <fullName evidence="2">Aste57867_18648 protein</fullName>
    </submittedName>
</protein>
<reference evidence="1" key="2">
    <citation type="submission" date="2019-06" db="EMBL/GenBank/DDBJ databases">
        <title>Genomics analysis of Aphanomyces spp. identifies a new class of oomycete effector associated with host adaptation.</title>
        <authorList>
            <person name="Gaulin E."/>
        </authorList>
    </citation>
    <scope>NUCLEOTIDE SEQUENCE</scope>
    <source>
        <strain evidence="1">CBS 578.67</strain>
    </source>
</reference>